<evidence type="ECO:0000313" key="1">
    <source>
        <dbReference type="EMBL" id="MBN8661691.1"/>
    </source>
</evidence>
<sequence>MISPEKVADKLRNIGTASHAGDLNKLRAVARANCPMASDSWFEKEAVGLDACAQQSAQESMKRQRSSTRLTAARLTNTRLQALTEMMNEKSEQH</sequence>
<dbReference type="AlphaFoldDB" id="A0A8J7PE85"/>
<reference evidence="1" key="1">
    <citation type="submission" date="2021-02" db="EMBL/GenBank/DDBJ databases">
        <title>Genome-Resolved Metagenomics of a Microbial Community Performing Photosynthetic Biological Nutrient Removal.</title>
        <authorList>
            <person name="Mcdaniel E.A."/>
        </authorList>
    </citation>
    <scope>NUCLEOTIDE SEQUENCE</scope>
    <source>
        <strain evidence="1">UWPOB_OBS1</strain>
    </source>
</reference>
<comment type="caution">
    <text evidence="1">The sequence shown here is derived from an EMBL/GenBank/DDBJ whole genome shotgun (WGS) entry which is preliminary data.</text>
</comment>
<gene>
    <name evidence="1" type="ORF">J0M35_15095</name>
</gene>
<dbReference type="Proteomes" id="UP000664277">
    <property type="component" value="Unassembled WGS sequence"/>
</dbReference>
<dbReference type="EMBL" id="JAFLCK010000023">
    <property type="protein sequence ID" value="MBN8661691.1"/>
    <property type="molecule type" value="Genomic_DNA"/>
</dbReference>
<protein>
    <submittedName>
        <fullName evidence="1">Uncharacterized protein</fullName>
    </submittedName>
</protein>
<evidence type="ECO:0000313" key="2">
    <source>
        <dbReference type="Proteomes" id="UP000664277"/>
    </source>
</evidence>
<proteinExistence type="predicted"/>
<name>A0A8J7PE85_9BACT</name>
<accession>A0A8J7PE85</accession>
<organism evidence="1 2">
    <name type="scientific">Candidatus Obscuribacter phosphatis</name>
    <dbReference type="NCBI Taxonomy" id="1906157"/>
    <lineage>
        <taxon>Bacteria</taxon>
        <taxon>Bacillati</taxon>
        <taxon>Candidatus Melainabacteria</taxon>
        <taxon>Candidatus Obscuribacterales</taxon>
        <taxon>Candidatus Obscuribacteraceae</taxon>
        <taxon>Candidatus Obscuribacter</taxon>
    </lineage>
</organism>